<evidence type="ECO:0000313" key="2">
    <source>
        <dbReference type="EMBL" id="KAK9704478.1"/>
    </source>
</evidence>
<organism evidence="2 3">
    <name type="scientific">Popillia japonica</name>
    <name type="common">Japanese beetle</name>
    <dbReference type="NCBI Taxonomy" id="7064"/>
    <lineage>
        <taxon>Eukaryota</taxon>
        <taxon>Metazoa</taxon>
        <taxon>Ecdysozoa</taxon>
        <taxon>Arthropoda</taxon>
        <taxon>Hexapoda</taxon>
        <taxon>Insecta</taxon>
        <taxon>Pterygota</taxon>
        <taxon>Neoptera</taxon>
        <taxon>Endopterygota</taxon>
        <taxon>Coleoptera</taxon>
        <taxon>Polyphaga</taxon>
        <taxon>Scarabaeiformia</taxon>
        <taxon>Scarabaeidae</taxon>
        <taxon>Rutelinae</taxon>
        <taxon>Popillia</taxon>
    </lineage>
</organism>
<comment type="caution">
    <text evidence="2">The sequence shown here is derived from an EMBL/GenBank/DDBJ whole genome shotgun (WGS) entry which is preliminary data.</text>
</comment>
<reference evidence="2 3" key="1">
    <citation type="journal article" date="2024" name="BMC Genomics">
        <title>De novo assembly and annotation of Popillia japonica's genome with initial clues to its potential as an invasive pest.</title>
        <authorList>
            <person name="Cucini C."/>
            <person name="Boschi S."/>
            <person name="Funari R."/>
            <person name="Cardaioli E."/>
            <person name="Iannotti N."/>
            <person name="Marturano G."/>
            <person name="Paoli F."/>
            <person name="Bruttini M."/>
            <person name="Carapelli A."/>
            <person name="Frati F."/>
            <person name="Nardi F."/>
        </authorList>
    </citation>
    <scope>NUCLEOTIDE SEQUENCE [LARGE SCALE GENOMIC DNA]</scope>
    <source>
        <strain evidence="2">DMR45628</strain>
    </source>
</reference>
<proteinExistence type="predicted"/>
<dbReference type="AlphaFoldDB" id="A0AAW1JK39"/>
<protein>
    <submittedName>
        <fullName evidence="2">Uncharacterized protein</fullName>
    </submittedName>
</protein>
<sequence>MLLHALTRLTEKGRCESAEERDDVEHTLVDDPDFEPGVTIPVRLRQSSRERRPVRHDDYVRYLTNEIGTDPISFNDATSCDGKGDGVIGGKPYPGFSRITGKSQSN</sequence>
<feature type="region of interest" description="Disordered" evidence="1">
    <location>
        <begin position="73"/>
        <end position="106"/>
    </location>
</feature>
<dbReference type="EMBL" id="JASPKY010000349">
    <property type="protein sequence ID" value="KAK9704478.1"/>
    <property type="molecule type" value="Genomic_DNA"/>
</dbReference>
<keyword evidence="3" id="KW-1185">Reference proteome</keyword>
<dbReference type="Proteomes" id="UP001458880">
    <property type="component" value="Unassembled WGS sequence"/>
</dbReference>
<accession>A0AAW1JK39</accession>
<name>A0AAW1JK39_POPJA</name>
<evidence type="ECO:0000313" key="3">
    <source>
        <dbReference type="Proteomes" id="UP001458880"/>
    </source>
</evidence>
<gene>
    <name evidence="2" type="ORF">QE152_g27841</name>
</gene>
<evidence type="ECO:0000256" key="1">
    <source>
        <dbReference type="SAM" id="MobiDB-lite"/>
    </source>
</evidence>